<protein>
    <recommendedName>
        <fullName evidence="3 5">Regulatory protein RecX</fullName>
    </recommendedName>
</protein>
<evidence type="ECO:0000259" key="6">
    <source>
        <dbReference type="Pfam" id="PF02631"/>
    </source>
</evidence>
<dbReference type="InterPro" id="IPR003783">
    <property type="entry name" value="Regulatory_RecX"/>
</dbReference>
<dbReference type="EMBL" id="MDTU01000001">
    <property type="protein sequence ID" value="ODN41785.1"/>
    <property type="molecule type" value="Genomic_DNA"/>
</dbReference>
<evidence type="ECO:0000256" key="3">
    <source>
        <dbReference type="ARBA" id="ARBA00018111"/>
    </source>
</evidence>
<comment type="subcellular location">
    <subcellularLocation>
        <location evidence="1 5">Cytoplasm</location>
    </subcellularLocation>
</comment>
<evidence type="ECO:0000259" key="7">
    <source>
        <dbReference type="Pfam" id="PF21981"/>
    </source>
</evidence>
<dbReference type="InterPro" id="IPR036388">
    <property type="entry name" value="WH-like_DNA-bd_sf"/>
</dbReference>
<proteinExistence type="inferred from homology"/>
<evidence type="ECO:0000256" key="1">
    <source>
        <dbReference type="ARBA" id="ARBA00004496"/>
    </source>
</evidence>
<comment type="caution">
    <text evidence="8">The sequence shown here is derived from an EMBL/GenBank/DDBJ whole genome shotgun (WGS) entry which is preliminary data.</text>
</comment>
<comment type="similarity">
    <text evidence="2 5">Belongs to the RecX family.</text>
</comment>
<dbReference type="InterPro" id="IPR053924">
    <property type="entry name" value="RecX_HTH_2nd"/>
</dbReference>
<organism evidence="8 9">
    <name type="scientific">Piscirickettsia litoralis</name>
    <dbReference type="NCBI Taxonomy" id="1891921"/>
    <lineage>
        <taxon>Bacteria</taxon>
        <taxon>Pseudomonadati</taxon>
        <taxon>Pseudomonadota</taxon>
        <taxon>Gammaproteobacteria</taxon>
        <taxon>Thiotrichales</taxon>
        <taxon>Piscirickettsiaceae</taxon>
        <taxon>Piscirickettsia</taxon>
    </lineage>
</organism>
<dbReference type="InterPro" id="IPR053925">
    <property type="entry name" value="RecX_HTH_3rd"/>
</dbReference>
<comment type="function">
    <text evidence="5">Modulates RecA activity.</text>
</comment>
<feature type="domain" description="RecX third three-helical" evidence="7">
    <location>
        <begin position="103"/>
        <end position="148"/>
    </location>
</feature>
<evidence type="ECO:0000256" key="2">
    <source>
        <dbReference type="ARBA" id="ARBA00009695"/>
    </source>
</evidence>
<feature type="domain" description="RecX second three-helical" evidence="6">
    <location>
        <begin position="58"/>
        <end position="97"/>
    </location>
</feature>
<dbReference type="Gene3D" id="1.10.10.10">
    <property type="entry name" value="Winged helix-like DNA-binding domain superfamily/Winged helix DNA-binding domain"/>
    <property type="match status" value="3"/>
</dbReference>
<dbReference type="Pfam" id="PF21981">
    <property type="entry name" value="RecX_HTH3"/>
    <property type="match status" value="1"/>
</dbReference>
<sequence length="158" mass="18565">MLHKPLSDESSIRVAAIRFLARREYSYHELYERLKPRVQSYALLESVLLSLQEQDLISDQRFCESYVRSKVNSGQGPLKIKQALFHKGVAEVIICSVLADYSERWYDNAFRVWCKRFDHPGETPEDQARQIRFLQSRGFEFEHIQAALKQGRQQVSEE</sequence>
<dbReference type="RefSeq" id="WP_069311587.1">
    <property type="nucleotide sequence ID" value="NZ_MDTU01000001.1"/>
</dbReference>
<dbReference type="PANTHER" id="PTHR33602:SF1">
    <property type="entry name" value="REGULATORY PROTEIN RECX FAMILY PROTEIN"/>
    <property type="match status" value="1"/>
</dbReference>
<keyword evidence="9" id="KW-1185">Reference proteome</keyword>
<dbReference type="PANTHER" id="PTHR33602">
    <property type="entry name" value="REGULATORY PROTEIN RECX FAMILY PROTEIN"/>
    <property type="match status" value="1"/>
</dbReference>
<dbReference type="Pfam" id="PF02631">
    <property type="entry name" value="RecX_HTH2"/>
    <property type="match status" value="1"/>
</dbReference>
<name>A0ABX3A2V9_9GAMM</name>
<evidence type="ECO:0000256" key="5">
    <source>
        <dbReference type="HAMAP-Rule" id="MF_01114"/>
    </source>
</evidence>
<evidence type="ECO:0000313" key="9">
    <source>
        <dbReference type="Proteomes" id="UP000094329"/>
    </source>
</evidence>
<dbReference type="HAMAP" id="MF_01114">
    <property type="entry name" value="RecX"/>
    <property type="match status" value="1"/>
</dbReference>
<dbReference type="Proteomes" id="UP000094329">
    <property type="component" value="Unassembled WGS sequence"/>
</dbReference>
<reference evidence="8 9" key="1">
    <citation type="submission" date="2016-08" db="EMBL/GenBank/DDBJ databases">
        <title>Draft genome sequence of Candidatus Piscirickettsia litoralis, from seawater.</title>
        <authorList>
            <person name="Wan X."/>
            <person name="Lee A.J."/>
            <person name="Hou S."/>
            <person name="Donachie S.P."/>
        </authorList>
    </citation>
    <scope>NUCLEOTIDE SEQUENCE [LARGE SCALE GENOMIC DNA]</scope>
    <source>
        <strain evidence="8 9">Y2</strain>
    </source>
</reference>
<gene>
    <name evidence="5" type="primary">recX</name>
    <name evidence="8" type="ORF">BGC07_00795</name>
</gene>
<keyword evidence="4 5" id="KW-0963">Cytoplasm</keyword>
<evidence type="ECO:0000313" key="8">
    <source>
        <dbReference type="EMBL" id="ODN41785.1"/>
    </source>
</evidence>
<accession>A0ABX3A2V9</accession>
<evidence type="ECO:0000256" key="4">
    <source>
        <dbReference type="ARBA" id="ARBA00022490"/>
    </source>
</evidence>